<dbReference type="EMBL" id="CAEZWB010000076">
    <property type="protein sequence ID" value="CAB4648852.1"/>
    <property type="molecule type" value="Genomic_DNA"/>
</dbReference>
<feature type="compositionally biased region" description="Acidic residues" evidence="1">
    <location>
        <begin position="172"/>
        <end position="194"/>
    </location>
</feature>
<name>A0A6J6KH45_9ZZZZ</name>
<evidence type="ECO:0000256" key="1">
    <source>
        <dbReference type="SAM" id="MobiDB-lite"/>
    </source>
</evidence>
<feature type="region of interest" description="Disordered" evidence="1">
    <location>
        <begin position="157"/>
        <end position="194"/>
    </location>
</feature>
<accession>A0A6J6KH45</accession>
<gene>
    <name evidence="2" type="ORF">UFOPK2166_00689</name>
</gene>
<protein>
    <submittedName>
        <fullName evidence="2">Unannotated protein</fullName>
    </submittedName>
</protein>
<dbReference type="AlphaFoldDB" id="A0A6J6KH45"/>
<proteinExistence type="predicted"/>
<evidence type="ECO:0000313" key="2">
    <source>
        <dbReference type="EMBL" id="CAB4648852.1"/>
    </source>
</evidence>
<reference evidence="2" key="1">
    <citation type="submission" date="2020-05" db="EMBL/GenBank/DDBJ databases">
        <authorList>
            <person name="Chiriac C."/>
            <person name="Salcher M."/>
            <person name="Ghai R."/>
            <person name="Kavagutti S V."/>
        </authorList>
    </citation>
    <scope>NUCLEOTIDE SEQUENCE</scope>
</reference>
<sequence length="194" mass="19604">MKTSLATMLSVTGVLAAGALAFAVNTSVLDHAVTTSEAAPTLQADVVSLSNLAPIGATAPAATTQAAPTPAPAVTAEVAAAVAAQSTYNIDGVAAITLALSDNSLSVVSVTPAGGYTAAATAVSASRIEVVLTRSNSVMKFSAQVLDGRIVTSVVAEQPRVTSTAPSKYNDDEGDDDDREHEENENDEREGDDD</sequence>
<organism evidence="2">
    <name type="scientific">freshwater metagenome</name>
    <dbReference type="NCBI Taxonomy" id="449393"/>
    <lineage>
        <taxon>unclassified sequences</taxon>
        <taxon>metagenomes</taxon>
        <taxon>ecological metagenomes</taxon>
    </lineage>
</organism>